<dbReference type="GO" id="GO:0010181">
    <property type="term" value="F:FMN binding"/>
    <property type="evidence" value="ECO:0007669"/>
    <property type="project" value="UniProtKB-UniRule"/>
</dbReference>
<dbReference type="AlphaFoldDB" id="A0A7W7CA79"/>
<dbReference type="EC" id="1.6.5.-" evidence="6"/>
<evidence type="ECO:0000256" key="6">
    <source>
        <dbReference type="HAMAP-Rule" id="MF_01216"/>
    </source>
</evidence>
<sequence>MAKLLHIDSSSSVHSVSRKLATEFRAVWEKEHPEGTVTYRDLAADPVPHPDIDAVLTLMSPPQTERQQAAAALHEELVAELLTADALLISAPMYNWTIPSNLKAWLDQSLVLGRTLPYDPSHQPLGGRSATVLLAYGGGYGEGSPDADMDHCAPYLRTVLGKVLGYELELITVEHTLAAFTAKDPAEQAKGFASLRQAETAVAERAQQVAESLTQA</sequence>
<dbReference type="InterPro" id="IPR003680">
    <property type="entry name" value="Flavodoxin_fold"/>
</dbReference>
<dbReference type="GO" id="GO:0016655">
    <property type="term" value="F:oxidoreductase activity, acting on NAD(P)H, quinone or similar compound as acceptor"/>
    <property type="evidence" value="ECO:0007669"/>
    <property type="project" value="InterPro"/>
</dbReference>
<dbReference type="Pfam" id="PF02525">
    <property type="entry name" value="Flavodoxin_2"/>
    <property type="match status" value="1"/>
</dbReference>
<name>A0A7W7CA79_9PSEU</name>
<keyword evidence="9" id="KW-1185">Reference proteome</keyword>
<evidence type="ECO:0000256" key="5">
    <source>
        <dbReference type="ARBA" id="ARBA00048542"/>
    </source>
</evidence>
<feature type="binding site" evidence="6">
    <location>
        <begin position="15"/>
        <end position="17"/>
    </location>
    <ligand>
        <name>FMN</name>
        <dbReference type="ChEBI" id="CHEBI:58210"/>
    </ligand>
</feature>
<dbReference type="GO" id="GO:0009055">
    <property type="term" value="F:electron transfer activity"/>
    <property type="evidence" value="ECO:0007669"/>
    <property type="project" value="UniProtKB-UniRule"/>
</dbReference>
<comment type="catalytic activity">
    <reaction evidence="5">
        <text>N,N-dimethyl-1,4-phenylenediamine + anthranilate + 2 NAD(+) = 2-(4-dimethylaminophenyl)diazenylbenzoate + 2 NADH + 2 H(+)</text>
        <dbReference type="Rhea" id="RHEA:55872"/>
        <dbReference type="ChEBI" id="CHEBI:15378"/>
        <dbReference type="ChEBI" id="CHEBI:15783"/>
        <dbReference type="ChEBI" id="CHEBI:16567"/>
        <dbReference type="ChEBI" id="CHEBI:57540"/>
        <dbReference type="ChEBI" id="CHEBI:57945"/>
        <dbReference type="ChEBI" id="CHEBI:71579"/>
        <dbReference type="EC" id="1.7.1.17"/>
    </reaction>
    <physiologicalReaction direction="right-to-left" evidence="5">
        <dbReference type="Rhea" id="RHEA:55874"/>
    </physiologicalReaction>
</comment>
<comment type="caution">
    <text evidence="8">The sequence shown here is derived from an EMBL/GenBank/DDBJ whole genome shotgun (WGS) entry which is preliminary data.</text>
</comment>
<comment type="function">
    <text evidence="6">Also exhibits azoreductase activity. Catalyzes the reductive cleavage of the azo bond in aromatic azo compounds to the corresponding amines.</text>
</comment>
<dbReference type="RefSeq" id="WP_185002006.1">
    <property type="nucleotide sequence ID" value="NZ_BAAAUI010000016.1"/>
</dbReference>
<protein>
    <recommendedName>
        <fullName evidence="6">FMN dependent NADH:quinone oxidoreductase</fullName>
        <ecNumber evidence="6">1.6.5.-</ecNumber>
    </recommendedName>
    <alternativeName>
        <fullName evidence="6">Azo-dye reductase</fullName>
    </alternativeName>
    <alternativeName>
        <fullName evidence="6">FMN-dependent NADH-azo compound oxidoreductase</fullName>
    </alternativeName>
    <alternativeName>
        <fullName evidence="6">FMN-dependent NADH-azoreductase</fullName>
        <ecNumber evidence="6">1.7.1.17</ecNumber>
    </alternativeName>
</protein>
<evidence type="ECO:0000313" key="8">
    <source>
        <dbReference type="EMBL" id="MBB4676143.1"/>
    </source>
</evidence>
<comment type="cofactor">
    <cofactor evidence="6">
        <name>FMN</name>
        <dbReference type="ChEBI" id="CHEBI:58210"/>
    </cofactor>
    <text evidence="6">Binds 1 FMN per subunit.</text>
</comment>
<organism evidence="8 9">
    <name type="scientific">Crossiella cryophila</name>
    <dbReference type="NCBI Taxonomy" id="43355"/>
    <lineage>
        <taxon>Bacteria</taxon>
        <taxon>Bacillati</taxon>
        <taxon>Actinomycetota</taxon>
        <taxon>Actinomycetes</taxon>
        <taxon>Pseudonocardiales</taxon>
        <taxon>Pseudonocardiaceae</taxon>
        <taxon>Crossiella</taxon>
    </lineage>
</organism>
<dbReference type="HAMAP" id="MF_01216">
    <property type="entry name" value="Azoreductase_type1"/>
    <property type="match status" value="1"/>
</dbReference>
<dbReference type="Gene3D" id="3.40.50.360">
    <property type="match status" value="1"/>
</dbReference>
<comment type="catalytic activity">
    <reaction evidence="6">
        <text>2 a quinone + NADH + H(+) = 2 a 1,4-benzosemiquinone + NAD(+)</text>
        <dbReference type="Rhea" id="RHEA:65952"/>
        <dbReference type="ChEBI" id="CHEBI:15378"/>
        <dbReference type="ChEBI" id="CHEBI:57540"/>
        <dbReference type="ChEBI" id="CHEBI:57945"/>
        <dbReference type="ChEBI" id="CHEBI:132124"/>
        <dbReference type="ChEBI" id="CHEBI:134225"/>
    </reaction>
</comment>
<dbReference type="PANTHER" id="PTHR43741">
    <property type="entry name" value="FMN-DEPENDENT NADH-AZOREDUCTASE 1"/>
    <property type="match status" value="1"/>
</dbReference>
<comment type="caution">
    <text evidence="6">Lacks conserved residue(s) required for the propagation of feature annotation.</text>
</comment>
<comment type="function">
    <text evidence="6">Quinone reductase that provides resistance to thiol-specific stress caused by electrophilic quinones.</text>
</comment>
<reference evidence="8 9" key="1">
    <citation type="submission" date="2020-08" db="EMBL/GenBank/DDBJ databases">
        <title>Sequencing the genomes of 1000 actinobacteria strains.</title>
        <authorList>
            <person name="Klenk H.-P."/>
        </authorList>
    </citation>
    <scope>NUCLEOTIDE SEQUENCE [LARGE SCALE GENOMIC DNA]</scope>
    <source>
        <strain evidence="8 9">DSM 44230</strain>
    </source>
</reference>
<feature type="domain" description="Flavodoxin-like fold" evidence="7">
    <location>
        <begin position="3"/>
        <end position="186"/>
    </location>
</feature>
<feature type="binding site" evidence="6">
    <location>
        <position position="10"/>
    </location>
    <ligand>
        <name>FMN</name>
        <dbReference type="ChEBI" id="CHEBI:58210"/>
    </ligand>
</feature>
<accession>A0A7W7CA79</accession>
<dbReference type="EMBL" id="JACHMH010000001">
    <property type="protein sequence ID" value="MBB4676143.1"/>
    <property type="molecule type" value="Genomic_DNA"/>
</dbReference>
<dbReference type="GO" id="GO:0016652">
    <property type="term" value="F:oxidoreductase activity, acting on NAD(P)H as acceptor"/>
    <property type="evidence" value="ECO:0007669"/>
    <property type="project" value="UniProtKB-UniRule"/>
</dbReference>
<keyword evidence="2 6" id="KW-0288">FMN</keyword>
<evidence type="ECO:0000313" key="9">
    <source>
        <dbReference type="Proteomes" id="UP000533598"/>
    </source>
</evidence>
<keyword evidence="3 6" id="KW-0560">Oxidoreductase</keyword>
<dbReference type="PANTHER" id="PTHR43741:SF4">
    <property type="entry name" value="FMN-DEPENDENT NADH:QUINONE OXIDOREDUCTASE"/>
    <property type="match status" value="1"/>
</dbReference>
<dbReference type="EC" id="1.7.1.17" evidence="6"/>
<proteinExistence type="inferred from homology"/>
<dbReference type="SUPFAM" id="SSF52218">
    <property type="entry name" value="Flavoproteins"/>
    <property type="match status" value="1"/>
</dbReference>
<comment type="similarity">
    <text evidence="6">Belongs to the azoreductase type 1 family.</text>
</comment>
<evidence type="ECO:0000256" key="1">
    <source>
        <dbReference type="ARBA" id="ARBA00022630"/>
    </source>
</evidence>
<dbReference type="InterPro" id="IPR029039">
    <property type="entry name" value="Flavoprotein-like_sf"/>
</dbReference>
<dbReference type="Proteomes" id="UP000533598">
    <property type="component" value="Unassembled WGS sequence"/>
</dbReference>
<comment type="subunit">
    <text evidence="6">Homodimer.</text>
</comment>
<dbReference type="InterPro" id="IPR023048">
    <property type="entry name" value="NADH:quinone_OxRdtase_FMN_depd"/>
</dbReference>
<keyword evidence="4 6" id="KW-0520">NAD</keyword>
<evidence type="ECO:0000256" key="3">
    <source>
        <dbReference type="ARBA" id="ARBA00023002"/>
    </source>
</evidence>
<keyword evidence="1 6" id="KW-0285">Flavoprotein</keyword>
<dbReference type="InterPro" id="IPR050104">
    <property type="entry name" value="FMN-dep_NADH:Q_OxRdtase_AzoR1"/>
</dbReference>
<evidence type="ECO:0000259" key="7">
    <source>
        <dbReference type="Pfam" id="PF02525"/>
    </source>
</evidence>
<evidence type="ECO:0000256" key="4">
    <source>
        <dbReference type="ARBA" id="ARBA00023027"/>
    </source>
</evidence>
<evidence type="ECO:0000256" key="2">
    <source>
        <dbReference type="ARBA" id="ARBA00022643"/>
    </source>
</evidence>
<gene>
    <name evidence="6" type="primary">azoR</name>
    <name evidence="8" type="ORF">HNR67_002261</name>
</gene>